<name>A0A075GW35_9ARCH</name>
<accession>A0A075GW35</accession>
<proteinExistence type="predicted"/>
<sequence>MVRLSAASGIYVQDHVKFKGTSKKLEIDSDLIFQEIVNNEIKFYTIEIFVK</sequence>
<dbReference type="EMBL" id="KF900757">
    <property type="protein sequence ID" value="AIF06033.1"/>
    <property type="molecule type" value="Genomic_DNA"/>
</dbReference>
<organism evidence="1">
    <name type="scientific">uncultured marine thaumarchaeote KM3_18_D11</name>
    <dbReference type="NCBI Taxonomy" id="1456075"/>
    <lineage>
        <taxon>Archaea</taxon>
        <taxon>Nitrososphaerota</taxon>
        <taxon>environmental samples</taxon>
    </lineage>
</organism>
<reference evidence="1" key="1">
    <citation type="journal article" date="2014" name="Genome Biol. Evol.">
        <title>Pangenome evidence for extensive interdomain horizontal transfer affecting lineage core and shell genes in uncultured planktonic thaumarchaeota and euryarchaeota.</title>
        <authorList>
            <person name="Deschamps P."/>
            <person name="Zivanovic Y."/>
            <person name="Moreira D."/>
            <person name="Rodriguez-Valera F."/>
            <person name="Lopez-Garcia P."/>
        </authorList>
    </citation>
    <scope>NUCLEOTIDE SEQUENCE</scope>
</reference>
<protein>
    <submittedName>
        <fullName evidence="1">Uncharacterized protein</fullName>
    </submittedName>
</protein>
<dbReference type="AlphaFoldDB" id="A0A075GW35"/>
<evidence type="ECO:0000313" key="1">
    <source>
        <dbReference type="EMBL" id="AIF06033.1"/>
    </source>
</evidence>